<sequence>MNSFEFENHREVETEMENLEKLVPDWFYKKMVPSGDLLYNVGKISDLDSICEKINAI</sequence>
<name>A0ABD1II35_SALDI</name>
<keyword evidence="2" id="KW-1185">Reference proteome</keyword>
<dbReference type="Proteomes" id="UP001567538">
    <property type="component" value="Unassembled WGS sequence"/>
</dbReference>
<dbReference type="Gene3D" id="1.10.10.1420">
    <property type="entry name" value="DNA replication factor Cdt1, C-terminal WH domain"/>
    <property type="match status" value="1"/>
</dbReference>
<accession>A0ABD1II35</accession>
<protein>
    <submittedName>
        <fullName evidence="1">CDT1-like protein a, chloroplastic isoform X2</fullName>
    </submittedName>
</protein>
<organism evidence="1 2">
    <name type="scientific">Salvia divinorum</name>
    <name type="common">Maria pastora</name>
    <name type="synonym">Diviner's sage</name>
    <dbReference type="NCBI Taxonomy" id="28513"/>
    <lineage>
        <taxon>Eukaryota</taxon>
        <taxon>Viridiplantae</taxon>
        <taxon>Streptophyta</taxon>
        <taxon>Embryophyta</taxon>
        <taxon>Tracheophyta</taxon>
        <taxon>Spermatophyta</taxon>
        <taxon>Magnoliopsida</taxon>
        <taxon>eudicotyledons</taxon>
        <taxon>Gunneridae</taxon>
        <taxon>Pentapetalae</taxon>
        <taxon>asterids</taxon>
        <taxon>lamiids</taxon>
        <taxon>Lamiales</taxon>
        <taxon>Lamiaceae</taxon>
        <taxon>Nepetoideae</taxon>
        <taxon>Mentheae</taxon>
        <taxon>Salviinae</taxon>
        <taxon>Salvia</taxon>
        <taxon>Salvia subgen. Calosphace</taxon>
    </lineage>
</organism>
<gene>
    <name evidence="1" type="ORF">AAHA92_03738</name>
</gene>
<dbReference type="EMBL" id="JBEAFC010000002">
    <property type="protein sequence ID" value="KAL1568365.1"/>
    <property type="molecule type" value="Genomic_DNA"/>
</dbReference>
<dbReference type="AlphaFoldDB" id="A0ABD1II35"/>
<proteinExistence type="predicted"/>
<comment type="caution">
    <text evidence="1">The sequence shown here is derived from an EMBL/GenBank/DDBJ whole genome shotgun (WGS) entry which is preliminary data.</text>
</comment>
<evidence type="ECO:0000313" key="2">
    <source>
        <dbReference type="Proteomes" id="UP001567538"/>
    </source>
</evidence>
<reference evidence="1 2" key="1">
    <citation type="submission" date="2024-06" db="EMBL/GenBank/DDBJ databases">
        <title>A chromosome level genome sequence of Diviner's sage (Salvia divinorum).</title>
        <authorList>
            <person name="Ford S.A."/>
            <person name="Ro D.-K."/>
            <person name="Ness R.W."/>
            <person name="Phillips M.A."/>
        </authorList>
    </citation>
    <scope>NUCLEOTIDE SEQUENCE [LARGE SCALE GENOMIC DNA]</scope>
    <source>
        <strain evidence="1">SAF-2024a</strain>
        <tissue evidence="1">Leaf</tissue>
    </source>
</reference>
<evidence type="ECO:0000313" key="1">
    <source>
        <dbReference type="EMBL" id="KAL1568365.1"/>
    </source>
</evidence>
<dbReference type="InterPro" id="IPR038090">
    <property type="entry name" value="Cdt1_C_WH_dom_sf"/>
</dbReference>